<dbReference type="InterPro" id="IPR025657">
    <property type="entry name" value="RadC_JAB"/>
</dbReference>
<reference evidence="4" key="2">
    <citation type="submission" date="2022-09" db="EMBL/GenBank/DDBJ databases">
        <title>Aerococcus urinae taxonomy study.</title>
        <authorList>
            <person name="Christensen J."/>
            <person name="Senneby E."/>
        </authorList>
    </citation>
    <scope>NUCLEOTIDE SEQUENCE</scope>
    <source>
        <strain evidence="4">LUND-41-B12</strain>
    </source>
</reference>
<keyword evidence="6" id="KW-1185">Reference proteome</keyword>
<name>A0A1E9PH86_9LACT</name>
<dbReference type="Proteomes" id="UP001069047">
    <property type="component" value="Unassembled WGS sequence"/>
</dbReference>
<accession>A0A1E9PH86</accession>
<dbReference type="Pfam" id="PF04002">
    <property type="entry name" value="RadC"/>
    <property type="match status" value="1"/>
</dbReference>
<keyword evidence="2" id="KW-0482">Metalloprotease</keyword>
<reference evidence="5 6" key="1">
    <citation type="journal article" date="2020" name="J. Bacteriol.">
        <title>Aerococcus urinae Isolated from Women with Lower Urinary Tract Symptoms: In Vitro Aggregation and Genome Analysis.</title>
        <authorList>
            <person name="Hilt E.E."/>
            <person name="Putonti C."/>
            <person name="Thomas-White K."/>
            <person name="Lewis A.L."/>
            <person name="Visick K.L."/>
            <person name="Gilbert N.M."/>
            <person name="Wolfe A.J."/>
        </authorList>
    </citation>
    <scope>NUCLEOTIDE SEQUENCE [LARGE SCALE GENOMIC DNA]</scope>
    <source>
        <strain evidence="5 6">UMB1016</strain>
    </source>
</reference>
<dbReference type="PANTHER" id="PTHR30471">
    <property type="entry name" value="DNA REPAIR PROTEIN RADC"/>
    <property type="match status" value="1"/>
</dbReference>
<keyword evidence="2" id="KW-0645">Protease</keyword>
<evidence type="ECO:0000256" key="1">
    <source>
        <dbReference type="ARBA" id="ARBA00010243"/>
    </source>
</evidence>
<evidence type="ECO:0000313" key="5">
    <source>
        <dbReference type="EMBL" id="WWC55416.1"/>
    </source>
</evidence>
<accession>A0A9Q4DEH4</accession>
<dbReference type="EMBL" id="CP145132">
    <property type="protein sequence ID" value="WWC55416.1"/>
    <property type="molecule type" value="Genomic_DNA"/>
</dbReference>
<evidence type="ECO:0000313" key="7">
    <source>
        <dbReference type="Proteomes" id="UP001069047"/>
    </source>
</evidence>
<evidence type="ECO:0000313" key="4">
    <source>
        <dbReference type="EMBL" id="MCY3087168.1"/>
    </source>
</evidence>
<comment type="similarity">
    <text evidence="1">Belongs to the UPF0758 family.</text>
</comment>
<proteinExistence type="inferred from homology"/>
<dbReference type="InterPro" id="IPR001405">
    <property type="entry name" value="UPF0758"/>
</dbReference>
<dbReference type="PROSITE" id="PS01302">
    <property type="entry name" value="UPF0758"/>
    <property type="match status" value="1"/>
</dbReference>
<protein>
    <submittedName>
        <fullName evidence="5">JAB domain-containing protein</fullName>
    </submittedName>
</protein>
<dbReference type="GO" id="GO:0008237">
    <property type="term" value="F:metallopeptidase activity"/>
    <property type="evidence" value="ECO:0007669"/>
    <property type="project" value="UniProtKB-KW"/>
</dbReference>
<evidence type="ECO:0000256" key="2">
    <source>
        <dbReference type="ARBA" id="ARBA00023049"/>
    </source>
</evidence>
<evidence type="ECO:0000259" key="3">
    <source>
        <dbReference type="Pfam" id="PF04002"/>
    </source>
</evidence>
<dbReference type="PANTHER" id="PTHR30471:SF3">
    <property type="entry name" value="UPF0758 PROTEIN YEES-RELATED"/>
    <property type="match status" value="1"/>
</dbReference>
<gene>
    <name evidence="5" type="ORF">DBT44_0003660</name>
    <name evidence="4" type="ORF">ODY61_03415</name>
</gene>
<dbReference type="RefSeq" id="WP_070559138.1">
    <property type="nucleotide sequence ID" value="NZ_CAJHLG010000004.1"/>
</dbReference>
<dbReference type="Gene3D" id="3.40.140.10">
    <property type="entry name" value="Cytidine Deaminase, domain 2"/>
    <property type="match status" value="1"/>
</dbReference>
<keyword evidence="2" id="KW-0378">Hydrolase</keyword>
<dbReference type="AlphaFoldDB" id="A0A1E9PH86"/>
<organism evidence="4 7">
    <name type="scientific">Aerococcus mictus</name>
    <dbReference type="NCBI Taxonomy" id="2976810"/>
    <lineage>
        <taxon>Bacteria</taxon>
        <taxon>Bacillati</taxon>
        <taxon>Bacillota</taxon>
        <taxon>Bacilli</taxon>
        <taxon>Lactobacillales</taxon>
        <taxon>Aerococcaceae</taxon>
        <taxon>Aerococcus</taxon>
    </lineage>
</organism>
<sequence>MESKNIYDYFNCDSQEELYSKIKAKDPAVNKLYEFYNDYQTEIQTGKFGRAADYANDMLKQKLIPPENTFTVVSVNSKNQPIKYTNYSMAADFKEVFEKSYIGSTARFLYFSGNNRPREQSLIDRNIALAEEAFEKFYGIRSLDYIQVNKDGQFYSKWQQQFVNTERAKASDFAKENSEVYTQPVTLQQEIENLPEFSKYYANKELEGKNVIYDKSEVEHLLQVGYSDLPKEHNCAIKYDQDYNIQEVEVLSIGLVNISLSSPAVNVKNVPQKDKGGAILFHNHPSGHSKPSGEDIENSARNYVGFKMLDKELFDVYVVGKDKVYSFANDGYSLNKAFKQMKINQYEVEEQLNEEFMQEFTVNTNEFEFSDSTENYEQMALFEKQMQYYYDDEYEI</sequence>
<dbReference type="InterPro" id="IPR020891">
    <property type="entry name" value="UPF0758_CS"/>
</dbReference>
<dbReference type="Proteomes" id="UP000250354">
    <property type="component" value="Chromosome"/>
</dbReference>
<feature type="domain" description="RadC-like JAB" evidence="3">
    <location>
        <begin position="214"/>
        <end position="331"/>
    </location>
</feature>
<reference evidence="5" key="3">
    <citation type="submission" date="2024-02" db="EMBL/GenBank/DDBJ databases">
        <authorList>
            <person name="Choi B."/>
        </authorList>
    </citation>
    <scope>NUCLEOTIDE SEQUENCE</scope>
    <source>
        <strain evidence="5">UMB1016</strain>
    </source>
</reference>
<evidence type="ECO:0000313" key="6">
    <source>
        <dbReference type="Proteomes" id="UP000250354"/>
    </source>
</evidence>
<dbReference type="EMBL" id="JAOTMY010000001">
    <property type="protein sequence ID" value="MCY3087168.1"/>
    <property type="molecule type" value="Genomic_DNA"/>
</dbReference>